<reference evidence="2" key="1">
    <citation type="journal article" date="2014" name="Front. Microbiol.">
        <title>High frequency of phylogenetically diverse reductive dehalogenase-homologous genes in deep subseafloor sedimentary metagenomes.</title>
        <authorList>
            <person name="Kawai M."/>
            <person name="Futagami T."/>
            <person name="Toyoda A."/>
            <person name="Takaki Y."/>
            <person name="Nishi S."/>
            <person name="Hori S."/>
            <person name="Arai W."/>
            <person name="Tsubouchi T."/>
            <person name="Morono Y."/>
            <person name="Uchiyama I."/>
            <person name="Ito T."/>
            <person name="Fujiyama A."/>
            <person name="Inagaki F."/>
            <person name="Takami H."/>
        </authorList>
    </citation>
    <scope>NUCLEOTIDE SEQUENCE</scope>
    <source>
        <strain evidence="2">Expedition CK06-06</strain>
    </source>
</reference>
<dbReference type="AlphaFoldDB" id="X1SNP4"/>
<protein>
    <submittedName>
        <fullName evidence="2">Uncharacterized protein</fullName>
    </submittedName>
</protein>
<feature type="region of interest" description="Disordered" evidence="1">
    <location>
        <begin position="1"/>
        <end position="63"/>
    </location>
</feature>
<name>X1SNP4_9ZZZZ</name>
<accession>X1SNP4</accession>
<organism evidence="2">
    <name type="scientific">marine sediment metagenome</name>
    <dbReference type="NCBI Taxonomy" id="412755"/>
    <lineage>
        <taxon>unclassified sequences</taxon>
        <taxon>metagenomes</taxon>
        <taxon>ecological metagenomes</taxon>
    </lineage>
</organism>
<proteinExistence type="predicted"/>
<sequence length="63" mass="6347">MCQVGTESPPPGGAAGRKGEGSGQGGGSRGTDEGEGTPSLQARTRHAVPKRPAWGSEERGEQT</sequence>
<evidence type="ECO:0000256" key="1">
    <source>
        <dbReference type="SAM" id="MobiDB-lite"/>
    </source>
</evidence>
<gene>
    <name evidence="2" type="ORF">S12H4_26223</name>
</gene>
<evidence type="ECO:0000313" key="2">
    <source>
        <dbReference type="EMBL" id="GAI80776.1"/>
    </source>
</evidence>
<feature type="compositionally biased region" description="Gly residues" evidence="1">
    <location>
        <begin position="13"/>
        <end position="29"/>
    </location>
</feature>
<comment type="caution">
    <text evidence="2">The sequence shown here is derived from an EMBL/GenBank/DDBJ whole genome shotgun (WGS) entry which is preliminary data.</text>
</comment>
<dbReference type="EMBL" id="BARW01014858">
    <property type="protein sequence ID" value="GAI80776.1"/>
    <property type="molecule type" value="Genomic_DNA"/>
</dbReference>